<dbReference type="OrthoDB" id="9795340at2"/>
<accession>A0A1V8RTQ4</accession>
<evidence type="ECO:0000313" key="3">
    <source>
        <dbReference type="Proteomes" id="UP000191905"/>
    </source>
</evidence>
<dbReference type="Proteomes" id="UP000191905">
    <property type="component" value="Unassembled WGS sequence"/>
</dbReference>
<dbReference type="NCBIfam" id="NF006040">
    <property type="entry name" value="PRK08183.1"/>
    <property type="match status" value="1"/>
</dbReference>
<dbReference type="GO" id="GO:0006979">
    <property type="term" value="P:response to oxidative stress"/>
    <property type="evidence" value="ECO:0007669"/>
    <property type="project" value="TreeGrafter"/>
</dbReference>
<keyword evidence="3" id="KW-1185">Reference proteome</keyword>
<dbReference type="Pfam" id="PF05071">
    <property type="entry name" value="NDUFA12"/>
    <property type="match status" value="1"/>
</dbReference>
<comment type="caution">
    <text evidence="2">The sequence shown here is derived from an EMBL/GenBank/DDBJ whole genome shotgun (WGS) entry which is preliminary data.</text>
</comment>
<dbReference type="RefSeq" id="WP_080918591.1">
    <property type="nucleotide sequence ID" value="NZ_MDET01000006.1"/>
</dbReference>
<dbReference type="AlphaFoldDB" id="A0A1V8RTQ4"/>
<organism evidence="2 3">
    <name type="scientific">Manganibacter manganicus</name>
    <dbReference type="NCBI Taxonomy" id="1873176"/>
    <lineage>
        <taxon>Bacteria</taxon>
        <taxon>Pseudomonadati</taxon>
        <taxon>Pseudomonadota</taxon>
        <taxon>Alphaproteobacteria</taxon>
        <taxon>Hyphomicrobiales</taxon>
        <taxon>Phyllobacteriaceae</taxon>
        <taxon>Manganibacter</taxon>
    </lineage>
</organism>
<name>A0A1V8RTQ4_9HYPH</name>
<proteinExistence type="predicted"/>
<sequence length="132" mass="15079">MKTLIVQFFTWWNSQTWGTRFHTWRHGKKVGEDAAGNVYYEGGINSDGQTRRWVIYNGYSEASAIPPGWHGWMHHRVDVAPSDENYAPREWQKPHKPNLTGTPAAYRPKGSVLGNQHRPQVTGDYDAWTPGA</sequence>
<gene>
    <name evidence="2" type="ORF">BFN67_13170</name>
</gene>
<feature type="region of interest" description="Disordered" evidence="1">
    <location>
        <begin position="87"/>
        <end position="132"/>
    </location>
</feature>
<dbReference type="EMBL" id="MDET01000006">
    <property type="protein sequence ID" value="OQM76581.1"/>
    <property type="molecule type" value="Genomic_DNA"/>
</dbReference>
<evidence type="ECO:0000313" key="2">
    <source>
        <dbReference type="EMBL" id="OQM76581.1"/>
    </source>
</evidence>
<dbReference type="InterPro" id="IPR007763">
    <property type="entry name" value="NDUFA12"/>
</dbReference>
<dbReference type="PANTHER" id="PTHR12910:SF2">
    <property type="entry name" value="NADH DEHYDROGENASE [UBIQUINONE] 1 ALPHA SUBCOMPLEX SUBUNIT 12"/>
    <property type="match status" value="1"/>
</dbReference>
<evidence type="ECO:0000256" key="1">
    <source>
        <dbReference type="SAM" id="MobiDB-lite"/>
    </source>
</evidence>
<reference evidence="2 3" key="1">
    <citation type="journal article" date="2016" name="Int. J. Syst. Evol. Microbiol.">
        <title>Pseudaminobacter manganicus sp. nov., isolated from sludge of a manganese mine.</title>
        <authorList>
            <person name="Li J."/>
            <person name="Huang J."/>
            <person name="Liao S."/>
            <person name="Wang G."/>
        </authorList>
    </citation>
    <scope>NUCLEOTIDE SEQUENCE [LARGE SCALE GENOMIC DNA]</scope>
    <source>
        <strain evidence="2 3">JH-7</strain>
    </source>
</reference>
<protein>
    <submittedName>
        <fullName evidence="2">NADH dehydrogenase</fullName>
    </submittedName>
</protein>
<dbReference type="PANTHER" id="PTHR12910">
    <property type="entry name" value="NADH-UBIQUINONE OXIDOREDUCTASE SUBUNIT B17.2"/>
    <property type="match status" value="1"/>
</dbReference>
<dbReference type="STRING" id="1873176.BFN67_13170"/>
<dbReference type="GO" id="GO:0045271">
    <property type="term" value="C:respiratory chain complex I"/>
    <property type="evidence" value="ECO:0007669"/>
    <property type="project" value="InterPro"/>
</dbReference>